<dbReference type="InterPro" id="IPR009057">
    <property type="entry name" value="Homeodomain-like_sf"/>
</dbReference>
<name>A0ABP6TTA7_9ACTN</name>
<dbReference type="PRINTS" id="PR00455">
    <property type="entry name" value="HTHTETR"/>
</dbReference>
<dbReference type="SUPFAM" id="SSF46689">
    <property type="entry name" value="Homeodomain-like"/>
    <property type="match status" value="1"/>
</dbReference>
<keyword evidence="3" id="KW-0804">Transcription</keyword>
<keyword evidence="1" id="KW-0805">Transcription regulation</keyword>
<dbReference type="EMBL" id="BAAAXF010000035">
    <property type="protein sequence ID" value="GAA3497656.1"/>
    <property type="molecule type" value="Genomic_DNA"/>
</dbReference>
<comment type="caution">
    <text evidence="7">The sequence shown here is derived from an EMBL/GenBank/DDBJ whole genome shotgun (WGS) entry which is preliminary data.</text>
</comment>
<dbReference type="Pfam" id="PF00440">
    <property type="entry name" value="TetR_N"/>
    <property type="match status" value="1"/>
</dbReference>
<dbReference type="SUPFAM" id="SSF48498">
    <property type="entry name" value="Tetracyclin repressor-like, C-terminal domain"/>
    <property type="match status" value="1"/>
</dbReference>
<evidence type="ECO:0000313" key="8">
    <source>
        <dbReference type="Proteomes" id="UP001501455"/>
    </source>
</evidence>
<organism evidence="7 8">
    <name type="scientific">Streptomyces prasinosporus</name>
    <dbReference type="NCBI Taxonomy" id="68256"/>
    <lineage>
        <taxon>Bacteria</taxon>
        <taxon>Bacillati</taxon>
        <taxon>Actinomycetota</taxon>
        <taxon>Actinomycetes</taxon>
        <taxon>Kitasatosporales</taxon>
        <taxon>Streptomycetaceae</taxon>
        <taxon>Streptomyces</taxon>
        <taxon>Streptomyces albogriseolus group</taxon>
    </lineage>
</organism>
<accession>A0ABP6TTA7</accession>
<feature type="domain" description="HTH tetR-type" evidence="6">
    <location>
        <begin position="41"/>
        <end position="101"/>
    </location>
</feature>
<evidence type="ECO:0000256" key="4">
    <source>
        <dbReference type="PROSITE-ProRule" id="PRU00335"/>
    </source>
</evidence>
<dbReference type="InterPro" id="IPR036271">
    <property type="entry name" value="Tet_transcr_reg_TetR-rel_C_sf"/>
</dbReference>
<dbReference type="Gene3D" id="1.10.357.10">
    <property type="entry name" value="Tetracycline Repressor, domain 2"/>
    <property type="match status" value="1"/>
</dbReference>
<dbReference type="Proteomes" id="UP001501455">
    <property type="component" value="Unassembled WGS sequence"/>
</dbReference>
<evidence type="ECO:0000256" key="1">
    <source>
        <dbReference type="ARBA" id="ARBA00023015"/>
    </source>
</evidence>
<dbReference type="InterPro" id="IPR050109">
    <property type="entry name" value="HTH-type_TetR-like_transc_reg"/>
</dbReference>
<feature type="compositionally biased region" description="Basic and acidic residues" evidence="5">
    <location>
        <begin position="34"/>
        <end position="44"/>
    </location>
</feature>
<evidence type="ECO:0000256" key="3">
    <source>
        <dbReference type="ARBA" id="ARBA00023163"/>
    </source>
</evidence>
<keyword evidence="8" id="KW-1185">Reference proteome</keyword>
<evidence type="ECO:0000256" key="2">
    <source>
        <dbReference type="ARBA" id="ARBA00023125"/>
    </source>
</evidence>
<keyword evidence="2 4" id="KW-0238">DNA-binding</keyword>
<dbReference type="PANTHER" id="PTHR30055:SF234">
    <property type="entry name" value="HTH-TYPE TRANSCRIPTIONAL REGULATOR BETI"/>
    <property type="match status" value="1"/>
</dbReference>
<evidence type="ECO:0000256" key="5">
    <source>
        <dbReference type="SAM" id="MobiDB-lite"/>
    </source>
</evidence>
<dbReference type="PANTHER" id="PTHR30055">
    <property type="entry name" value="HTH-TYPE TRANSCRIPTIONAL REGULATOR RUTR"/>
    <property type="match status" value="1"/>
</dbReference>
<reference evidence="8" key="1">
    <citation type="journal article" date="2019" name="Int. J. Syst. Evol. Microbiol.">
        <title>The Global Catalogue of Microorganisms (GCM) 10K type strain sequencing project: providing services to taxonomists for standard genome sequencing and annotation.</title>
        <authorList>
            <consortium name="The Broad Institute Genomics Platform"/>
            <consortium name="The Broad Institute Genome Sequencing Center for Infectious Disease"/>
            <person name="Wu L."/>
            <person name="Ma J."/>
        </authorList>
    </citation>
    <scope>NUCLEOTIDE SEQUENCE [LARGE SCALE GENOMIC DNA]</scope>
    <source>
        <strain evidence="8">JCM 4816</strain>
    </source>
</reference>
<sequence length="262" mass="29087">MRGLRILARLCRMRKSSETPSAERPARRGPGRPRRAERDGPSTRERILREATELFAARGPEGTSLRDIAARVGIDVKSLHHHFPAKEALYDACFERVHAAEREALAPLVADLREAATMGGDPLATALRALADGFVDFLEEHPHTTFLWLRRWLDPTRGAGLDRAYALPLYGEVERALLEAAQAGTVRETTPHVTVRSLVWAAHGHVTALAAASPAERERERYEFRLWVRRFLDALYGPGRAEARPGSGAGDGTDVIIHRTLE</sequence>
<proteinExistence type="predicted"/>
<dbReference type="InterPro" id="IPR001647">
    <property type="entry name" value="HTH_TetR"/>
</dbReference>
<evidence type="ECO:0000313" key="7">
    <source>
        <dbReference type="EMBL" id="GAA3497656.1"/>
    </source>
</evidence>
<protein>
    <recommendedName>
        <fullName evidence="6">HTH tetR-type domain-containing protein</fullName>
    </recommendedName>
</protein>
<gene>
    <name evidence="7" type="ORF">GCM10019016_047590</name>
</gene>
<evidence type="ECO:0000259" key="6">
    <source>
        <dbReference type="PROSITE" id="PS50977"/>
    </source>
</evidence>
<feature type="region of interest" description="Disordered" evidence="5">
    <location>
        <begin position="14"/>
        <end position="44"/>
    </location>
</feature>
<dbReference type="PROSITE" id="PS50977">
    <property type="entry name" value="HTH_TETR_2"/>
    <property type="match status" value="1"/>
</dbReference>
<feature type="DNA-binding region" description="H-T-H motif" evidence="4">
    <location>
        <begin position="64"/>
        <end position="83"/>
    </location>
</feature>